<gene>
    <name evidence="2" type="ORF">ENH_00006960</name>
</gene>
<dbReference type="EMBL" id="HG723122">
    <property type="protein sequence ID" value="CDJ65300.1"/>
    <property type="molecule type" value="Genomic_DNA"/>
</dbReference>
<name>U6MUD3_9EIME</name>
<organism evidence="2 3">
    <name type="scientific">Eimeria necatrix</name>
    <dbReference type="NCBI Taxonomy" id="51315"/>
    <lineage>
        <taxon>Eukaryota</taxon>
        <taxon>Sar</taxon>
        <taxon>Alveolata</taxon>
        <taxon>Apicomplexa</taxon>
        <taxon>Conoidasida</taxon>
        <taxon>Coccidia</taxon>
        <taxon>Eucoccidiorida</taxon>
        <taxon>Eimeriorina</taxon>
        <taxon>Eimeriidae</taxon>
        <taxon>Eimeria</taxon>
    </lineage>
</organism>
<feature type="compositionally biased region" description="Low complexity" evidence="1">
    <location>
        <begin position="169"/>
        <end position="191"/>
    </location>
</feature>
<keyword evidence="3" id="KW-1185">Reference proteome</keyword>
<reference evidence="2" key="1">
    <citation type="submission" date="2013-10" db="EMBL/GenBank/DDBJ databases">
        <title>Genomic analysis of the causative agents of coccidiosis in chickens.</title>
        <authorList>
            <person name="Reid A.J."/>
            <person name="Blake D."/>
            <person name="Billington K."/>
            <person name="Browne H."/>
            <person name="Dunn M."/>
            <person name="Hung S."/>
            <person name="Kawahara F."/>
            <person name="Miranda-Saavedra D."/>
            <person name="Mourier T."/>
            <person name="Nagra H."/>
            <person name="Otto T.D."/>
            <person name="Rawlings N."/>
            <person name="Sanchez A."/>
            <person name="Sanders M."/>
            <person name="Subramaniam C."/>
            <person name="Tay Y."/>
            <person name="Dear P."/>
            <person name="Doerig C."/>
            <person name="Gruber A."/>
            <person name="Parkinson J."/>
            <person name="Shirley M."/>
            <person name="Wan K.L."/>
            <person name="Berriman M."/>
            <person name="Tomley F."/>
            <person name="Pain A."/>
        </authorList>
    </citation>
    <scope>NUCLEOTIDE SEQUENCE [LARGE SCALE GENOMIC DNA]</scope>
    <source>
        <strain evidence="2">Houghton</strain>
    </source>
</reference>
<accession>U6MUD3</accession>
<feature type="compositionally biased region" description="Low complexity" evidence="1">
    <location>
        <begin position="152"/>
        <end position="162"/>
    </location>
</feature>
<dbReference type="VEuPathDB" id="ToxoDB:ENH_00006960"/>
<dbReference type="RefSeq" id="XP_013433767.1">
    <property type="nucleotide sequence ID" value="XM_013578313.1"/>
</dbReference>
<protein>
    <submittedName>
        <fullName evidence="2">Uncharacterized protein</fullName>
    </submittedName>
</protein>
<evidence type="ECO:0000313" key="3">
    <source>
        <dbReference type="Proteomes" id="UP000030754"/>
    </source>
</evidence>
<evidence type="ECO:0000256" key="1">
    <source>
        <dbReference type="SAM" id="MobiDB-lite"/>
    </source>
</evidence>
<sequence>MSHVVPWATGRHKLFCSHTCPLKKALTPYPCRSYSGPYLAAVLSGTAVEAPALRGQEVSALHCYSPSSSGSSNSSSGNTGMSNRGSDSPVRYNVNRSVLIRVNSSRSSSSSSISSFRIKEGSFGSYAPRSFSRTGSQNCNHFATSTSYVTQSSNGSSSYCSDSGKRSSSDSSSSSRSSNSNKDSSWRSSQRSGRDTSDDNNCSNGSSSSSDSSTSSSISSNLSRVMGEEIFLGAKIRQQNLCKRVPFRVHRTGEQKQLQLQHHEERQRQPLLQKHELLLSLQEECFHKL</sequence>
<dbReference type="Proteomes" id="UP000030754">
    <property type="component" value="Unassembled WGS sequence"/>
</dbReference>
<dbReference type="AlphaFoldDB" id="U6MUD3"/>
<feature type="region of interest" description="Disordered" evidence="1">
    <location>
        <begin position="146"/>
        <end position="220"/>
    </location>
</feature>
<dbReference type="GeneID" id="25470886"/>
<feature type="compositionally biased region" description="Low complexity" evidence="1">
    <location>
        <begin position="199"/>
        <end position="220"/>
    </location>
</feature>
<reference evidence="2" key="2">
    <citation type="submission" date="2013-10" db="EMBL/GenBank/DDBJ databases">
        <authorList>
            <person name="Aslett M."/>
        </authorList>
    </citation>
    <scope>NUCLEOTIDE SEQUENCE [LARGE SCALE GENOMIC DNA]</scope>
    <source>
        <strain evidence="2">Houghton</strain>
    </source>
</reference>
<dbReference type="OrthoDB" id="10567847at2759"/>
<feature type="compositionally biased region" description="Low complexity" evidence="1">
    <location>
        <begin position="65"/>
        <end position="86"/>
    </location>
</feature>
<proteinExistence type="predicted"/>
<evidence type="ECO:0000313" key="2">
    <source>
        <dbReference type="EMBL" id="CDJ65300.1"/>
    </source>
</evidence>
<feature type="region of interest" description="Disordered" evidence="1">
    <location>
        <begin position="64"/>
        <end position="92"/>
    </location>
</feature>